<evidence type="ECO:0000313" key="6">
    <source>
        <dbReference type="EMBL" id="WFE89353.1"/>
    </source>
</evidence>
<dbReference type="SUPFAM" id="SSF110710">
    <property type="entry name" value="TTHA0583/YokD-like"/>
    <property type="match status" value="1"/>
</dbReference>
<accession>A0ABY8F1K0</accession>
<comment type="similarity">
    <text evidence="1 5">Belongs to the antibiotic N-acetyltransferase family.</text>
</comment>
<keyword evidence="4 5" id="KW-0012">Acyltransferase</keyword>
<reference evidence="6 7" key="1">
    <citation type="submission" date="2023-03" db="EMBL/GenBank/DDBJ databases">
        <title>Roseibium porphyridii sp. nov. and Roseibium rhodosorbium sp. nov. isolated from marine algae, Porphyridium cruentum and Rhodosorus marinus, respectively.</title>
        <authorList>
            <person name="Lee M.W."/>
            <person name="Choi B.J."/>
            <person name="Lee J.K."/>
            <person name="Choi D.G."/>
            <person name="Baek J.H."/>
            <person name="Bayburt H."/>
            <person name="Kim J.M."/>
            <person name="Han D.M."/>
            <person name="Kim K.H."/>
            <person name="Jeon C.O."/>
        </authorList>
    </citation>
    <scope>NUCLEOTIDE SEQUENCE [LARGE SCALE GENOMIC DNA]</scope>
    <source>
        <strain evidence="6 7">KMA01</strain>
    </source>
</reference>
<gene>
    <name evidence="6" type="ORF">K1718_24890</name>
</gene>
<sequence>MSAAYTAQDLVDAVTSCGIKAGDVIFVHSNVGYSGRMDGVRSLDELCAKTVEALLEVTGPEGTLVVPTFSYSFGSDKPERRYDPAETPSACGALSEYLRKLPEAVRSAEPMFSVAAVGAKKDELTRDVSAECFGAGSFWERFLDADGKVCNLNFDAGSTFIHHVERKLGVPYRQDRPMSGEIWDGNGWIEAEFVFFCRDMNDPGATARFELFDKLAREAEIVATQPVGRGSVVVISARDTEDFIRNQITRTPDFLTSRGMPT</sequence>
<dbReference type="Proteomes" id="UP001209803">
    <property type="component" value="Chromosome"/>
</dbReference>
<evidence type="ECO:0000256" key="2">
    <source>
        <dbReference type="ARBA" id="ARBA00012882"/>
    </source>
</evidence>
<evidence type="ECO:0000256" key="4">
    <source>
        <dbReference type="ARBA" id="ARBA00023315"/>
    </source>
</evidence>
<evidence type="ECO:0000313" key="7">
    <source>
        <dbReference type="Proteomes" id="UP001209803"/>
    </source>
</evidence>
<proteinExistence type="inferred from homology"/>
<protein>
    <recommendedName>
        <fullName evidence="2 5">Aminoglycoside N(3)-acetyltransferase</fullName>
        <ecNumber evidence="5">2.3.1.-</ecNumber>
    </recommendedName>
</protein>
<dbReference type="PANTHER" id="PTHR11104:SF0">
    <property type="entry name" value="SPBETA PROPHAGE-DERIVED AMINOGLYCOSIDE N(3')-ACETYLTRANSFERASE-LIKE PROTEIN YOKD"/>
    <property type="match status" value="1"/>
</dbReference>
<dbReference type="InterPro" id="IPR028345">
    <property type="entry name" value="Antibiotic_NAT-like"/>
</dbReference>
<dbReference type="InterPro" id="IPR003679">
    <property type="entry name" value="Amioglycoside_AcTrfase"/>
</dbReference>
<keyword evidence="7" id="KW-1185">Reference proteome</keyword>
<dbReference type="RefSeq" id="WP_265680453.1">
    <property type="nucleotide sequence ID" value="NZ_CP120863.1"/>
</dbReference>
<dbReference type="EC" id="2.3.1.-" evidence="5"/>
<keyword evidence="5" id="KW-0046">Antibiotic resistance</keyword>
<comment type="catalytic activity">
    <reaction evidence="5">
        <text>a 2-deoxystreptamine antibiotic + acetyl-CoA = an N(3)-acetyl-2-deoxystreptamine antibiotic + CoA + H(+)</text>
        <dbReference type="Rhea" id="RHEA:12665"/>
        <dbReference type="ChEBI" id="CHEBI:15378"/>
        <dbReference type="ChEBI" id="CHEBI:57287"/>
        <dbReference type="ChEBI" id="CHEBI:57288"/>
        <dbReference type="ChEBI" id="CHEBI:57921"/>
        <dbReference type="ChEBI" id="CHEBI:77452"/>
        <dbReference type="EC" id="2.3.1.81"/>
    </reaction>
</comment>
<dbReference type="PANTHER" id="PTHR11104">
    <property type="entry name" value="AMINOGLYCOSIDE N3-ACETYLTRANSFERASE"/>
    <property type="match status" value="1"/>
</dbReference>
<evidence type="ECO:0000256" key="3">
    <source>
        <dbReference type="ARBA" id="ARBA00022679"/>
    </source>
</evidence>
<name>A0ABY8F1K0_9HYPH</name>
<evidence type="ECO:0000256" key="1">
    <source>
        <dbReference type="ARBA" id="ARBA00006383"/>
    </source>
</evidence>
<evidence type="ECO:0000256" key="5">
    <source>
        <dbReference type="RuleBase" id="RU365031"/>
    </source>
</evidence>
<keyword evidence="3 5" id="KW-0808">Transferase</keyword>
<organism evidence="6 7">
    <name type="scientific">Roseibium porphyridii</name>
    <dbReference type="NCBI Taxonomy" id="2866279"/>
    <lineage>
        <taxon>Bacteria</taxon>
        <taxon>Pseudomonadati</taxon>
        <taxon>Pseudomonadota</taxon>
        <taxon>Alphaproteobacteria</taxon>
        <taxon>Hyphomicrobiales</taxon>
        <taxon>Stappiaceae</taxon>
        <taxon>Roseibium</taxon>
    </lineage>
</organism>
<dbReference type="Pfam" id="PF02522">
    <property type="entry name" value="Antibiotic_NAT"/>
    <property type="match status" value="1"/>
</dbReference>
<dbReference type="EMBL" id="CP120863">
    <property type="protein sequence ID" value="WFE89353.1"/>
    <property type="molecule type" value="Genomic_DNA"/>
</dbReference>